<keyword evidence="2" id="KW-1185">Reference proteome</keyword>
<dbReference type="EMBL" id="CM041003">
    <property type="protein sequence ID" value="MCJ8749342.1"/>
    <property type="molecule type" value="Genomic_DNA"/>
</dbReference>
<feature type="non-terminal residue" evidence="1">
    <location>
        <position position="187"/>
    </location>
</feature>
<protein>
    <submittedName>
        <fullName evidence="1">Uncharacterized protein</fullName>
    </submittedName>
</protein>
<comment type="caution">
    <text evidence="1">The sequence shown here is derived from an EMBL/GenBank/DDBJ whole genome shotgun (WGS) entry which is preliminary data.</text>
</comment>
<dbReference type="Proteomes" id="UP000830395">
    <property type="component" value="Chromosome 29"/>
</dbReference>
<sequence>MTESGEDTSKYGEKKKLEMTKTEQLFIRLNLNEKHKQKMKTSDVLQITSHSLHWKEPCTEKDLVETFLQRLLLMDYSARYITTEEEFTDFDHNYPDTGDDDDVFAEIFSKKAESFNGESHEYHVHPMDVQMAVFHCSDHFLKQLIVNKLAQCQYALPLLVPNPFTREIEFPLWTFRQIRKSWKTIDC</sequence>
<evidence type="ECO:0000313" key="1">
    <source>
        <dbReference type="EMBL" id="MCJ8749342.1"/>
    </source>
</evidence>
<evidence type="ECO:0000313" key="2">
    <source>
        <dbReference type="Proteomes" id="UP000830395"/>
    </source>
</evidence>
<reference evidence="1" key="1">
    <citation type="submission" date="2020-02" db="EMBL/GenBank/DDBJ databases">
        <title>Genome sequencing of the panga catfish, Pangasius djambal.</title>
        <authorList>
            <person name="Wen M."/>
            <person name="Zahm M."/>
            <person name="Roques C."/>
            <person name="Cabau C."/>
            <person name="Klopp C."/>
            <person name="Donnadieu C."/>
            <person name="Jouanno E."/>
            <person name="Avarre J.-C."/>
            <person name="Campet M."/>
            <person name="Ha T."/>
            <person name="Dugue R."/>
            <person name="Lampietro C."/>
            <person name="Louis A."/>
            <person name="Herpin A."/>
            <person name="Echchiki A."/>
            <person name="Berthelot C."/>
            <person name="Parey E."/>
            <person name="Roest-Crollius H."/>
            <person name="Braasch I."/>
            <person name="Postlethwait J.H."/>
            <person name="Bobe J."/>
            <person name="Montfort J."/>
            <person name="Bouchez O."/>
            <person name="Begum T."/>
            <person name="Schartl M."/>
            <person name="Gustiano R."/>
            <person name="Guiguen Y."/>
        </authorList>
    </citation>
    <scope>NUCLEOTIDE SEQUENCE</scope>
    <source>
        <strain evidence="1">Pdj_M5554</strain>
    </source>
</reference>
<organism evidence="1 2">
    <name type="scientific">Pangasius djambal</name>
    <dbReference type="NCBI Taxonomy" id="1691987"/>
    <lineage>
        <taxon>Eukaryota</taxon>
        <taxon>Metazoa</taxon>
        <taxon>Chordata</taxon>
        <taxon>Craniata</taxon>
        <taxon>Vertebrata</taxon>
        <taxon>Euteleostomi</taxon>
        <taxon>Actinopterygii</taxon>
        <taxon>Neopterygii</taxon>
        <taxon>Teleostei</taxon>
        <taxon>Ostariophysi</taxon>
        <taxon>Siluriformes</taxon>
        <taxon>Pangasiidae</taxon>
        <taxon>Pangasius</taxon>
    </lineage>
</organism>
<accession>A0ACC5ZND8</accession>
<name>A0ACC5ZND8_9TELE</name>
<gene>
    <name evidence="1" type="ORF">PDJAM_G00175320</name>
</gene>
<proteinExistence type="predicted"/>